<dbReference type="InParanoid" id="D8SVL5"/>
<organism evidence="14">
    <name type="scientific">Selaginella moellendorffii</name>
    <name type="common">Spikemoss</name>
    <dbReference type="NCBI Taxonomy" id="88036"/>
    <lineage>
        <taxon>Eukaryota</taxon>
        <taxon>Viridiplantae</taxon>
        <taxon>Streptophyta</taxon>
        <taxon>Embryophyta</taxon>
        <taxon>Tracheophyta</taxon>
        <taxon>Lycopodiopsida</taxon>
        <taxon>Selaginellales</taxon>
        <taxon>Selaginellaceae</taxon>
        <taxon>Selaginella</taxon>
    </lineage>
</organism>
<dbReference type="InterPro" id="IPR049163">
    <property type="entry name" value="Pif1-like_2B_dom"/>
</dbReference>
<evidence type="ECO:0000313" key="14">
    <source>
        <dbReference type="Proteomes" id="UP000001514"/>
    </source>
</evidence>
<evidence type="ECO:0000256" key="7">
    <source>
        <dbReference type="ARBA" id="ARBA00023204"/>
    </source>
</evidence>
<comment type="catalytic activity">
    <reaction evidence="9">
        <text>ATP + H2O = ADP + phosphate + H(+)</text>
        <dbReference type="Rhea" id="RHEA:13065"/>
        <dbReference type="ChEBI" id="CHEBI:15377"/>
        <dbReference type="ChEBI" id="CHEBI:15378"/>
        <dbReference type="ChEBI" id="CHEBI:30616"/>
        <dbReference type="ChEBI" id="CHEBI:43474"/>
        <dbReference type="ChEBI" id="CHEBI:456216"/>
        <dbReference type="EC" id="5.6.2.3"/>
    </reaction>
</comment>
<dbReference type="InterPro" id="IPR051055">
    <property type="entry name" value="PIF1_helicase"/>
</dbReference>
<comment type="similarity">
    <text evidence="9">Belongs to the helicase family.</text>
</comment>
<dbReference type="KEGG" id="smo:SELMODRAFT_451566"/>
<evidence type="ECO:0000256" key="5">
    <source>
        <dbReference type="ARBA" id="ARBA00022840"/>
    </source>
</evidence>
<dbReference type="PANTHER" id="PTHR47642:SF5">
    <property type="entry name" value="ATP-DEPENDENT DNA HELICASE"/>
    <property type="match status" value="1"/>
</dbReference>
<keyword evidence="7 9" id="KW-0234">DNA repair</keyword>
<keyword evidence="1 9" id="KW-0547">Nucleotide-binding</keyword>
<feature type="domain" description="DNA helicase Pif1-like 2B" evidence="12">
    <location>
        <begin position="424"/>
        <end position="456"/>
    </location>
</feature>
<dbReference type="CDD" id="cd18037">
    <property type="entry name" value="DEXSc_Pif1_like"/>
    <property type="match status" value="1"/>
</dbReference>
<keyword evidence="9" id="KW-0233">DNA recombination</keyword>
<evidence type="ECO:0000313" key="13">
    <source>
        <dbReference type="EMBL" id="EFJ11522.1"/>
    </source>
</evidence>
<accession>D8SVL5</accession>
<sequence length="580" mass="64275">MDVIMLKDDQSRVLTEQQRNRALRQRDLALARRQARMSGSTLVPTPSQQEVIDITSSPIRESSKSKPEVIVLGESDDEVIHSTVRAQPSIPAPPLVRKEDTLVRNLESEGWRETRKRPSPEKESFGPCKAVKMGTADEGTSSGNKNGNFETKEATPSPEQLRVLEAVCNRQSVFVTGSAGTGKSYILERAIQVLRTVYHPSAVYVTASTGIAACAIGGTTFHAFAGVGIGLSKKEQLVDMVMRSKEKKQRWLNAAALVIDEISMIDAELFDKVDFVGRAVRRSKERFGGLQLIVTGDFFQLPPVQKPGETKSFVFNAKCWKECFDLQMELTQVFRQSDREFVGMLNEIRRGECSFATETRLKSCTSISTAPGIEPTRLYPRRADVDRENEQKLRSLNPSSKSVTFSAKDSGRTQMLNGSRAEAEITLAIGAQVMLIKNLGTEQGLVNGARGIVVGFTAPEKSELRISPGGGLPVVRFNHSGSSEWIIRPEAWSVMEGEVEVAKRLQLPLILAWALSVHKCQGMTLDCVETDLSRTFEYGMVYVALSRVRSLHGLRLLGFDPLKIRVHPEVVTFYDQLKGR</sequence>
<evidence type="ECO:0000256" key="9">
    <source>
        <dbReference type="RuleBase" id="RU363044"/>
    </source>
</evidence>
<keyword evidence="14" id="KW-1185">Reference proteome</keyword>
<feature type="compositionally biased region" description="Polar residues" evidence="10">
    <location>
        <begin position="138"/>
        <end position="149"/>
    </location>
</feature>
<dbReference type="PANTHER" id="PTHR47642">
    <property type="entry name" value="ATP-DEPENDENT DNA HELICASE"/>
    <property type="match status" value="1"/>
</dbReference>
<feature type="region of interest" description="Disordered" evidence="10">
    <location>
        <begin position="107"/>
        <end position="156"/>
    </location>
</feature>
<dbReference type="STRING" id="88036.D8SVL5"/>
<dbReference type="EC" id="5.6.2.3" evidence="9"/>
<dbReference type="OMA" id="SSAWESC"/>
<reference evidence="13 14" key="1">
    <citation type="journal article" date="2011" name="Science">
        <title>The Selaginella genome identifies genetic changes associated with the evolution of vascular plants.</title>
        <authorList>
            <person name="Banks J.A."/>
            <person name="Nishiyama T."/>
            <person name="Hasebe M."/>
            <person name="Bowman J.L."/>
            <person name="Gribskov M."/>
            <person name="dePamphilis C."/>
            <person name="Albert V.A."/>
            <person name="Aono N."/>
            <person name="Aoyama T."/>
            <person name="Ambrose B.A."/>
            <person name="Ashton N.W."/>
            <person name="Axtell M.J."/>
            <person name="Barker E."/>
            <person name="Barker M.S."/>
            <person name="Bennetzen J.L."/>
            <person name="Bonawitz N.D."/>
            <person name="Chapple C."/>
            <person name="Cheng C."/>
            <person name="Correa L.G."/>
            <person name="Dacre M."/>
            <person name="DeBarry J."/>
            <person name="Dreyer I."/>
            <person name="Elias M."/>
            <person name="Engstrom E.M."/>
            <person name="Estelle M."/>
            <person name="Feng L."/>
            <person name="Finet C."/>
            <person name="Floyd S.K."/>
            <person name="Frommer W.B."/>
            <person name="Fujita T."/>
            <person name="Gramzow L."/>
            <person name="Gutensohn M."/>
            <person name="Harholt J."/>
            <person name="Hattori M."/>
            <person name="Heyl A."/>
            <person name="Hirai T."/>
            <person name="Hiwatashi Y."/>
            <person name="Ishikawa M."/>
            <person name="Iwata M."/>
            <person name="Karol K.G."/>
            <person name="Koehler B."/>
            <person name="Kolukisaoglu U."/>
            <person name="Kubo M."/>
            <person name="Kurata T."/>
            <person name="Lalonde S."/>
            <person name="Li K."/>
            <person name="Li Y."/>
            <person name="Litt A."/>
            <person name="Lyons E."/>
            <person name="Manning G."/>
            <person name="Maruyama T."/>
            <person name="Michael T.P."/>
            <person name="Mikami K."/>
            <person name="Miyazaki S."/>
            <person name="Morinaga S."/>
            <person name="Murata T."/>
            <person name="Mueller-Roeber B."/>
            <person name="Nelson D.R."/>
            <person name="Obara M."/>
            <person name="Oguri Y."/>
            <person name="Olmstead R.G."/>
            <person name="Onodera N."/>
            <person name="Petersen B.L."/>
            <person name="Pils B."/>
            <person name="Prigge M."/>
            <person name="Rensing S.A."/>
            <person name="Riano-Pachon D.M."/>
            <person name="Roberts A.W."/>
            <person name="Sato Y."/>
            <person name="Scheller H.V."/>
            <person name="Schulz B."/>
            <person name="Schulz C."/>
            <person name="Shakirov E.V."/>
            <person name="Shibagaki N."/>
            <person name="Shinohara N."/>
            <person name="Shippen D.E."/>
            <person name="Soerensen I."/>
            <person name="Sotooka R."/>
            <person name="Sugimoto N."/>
            <person name="Sugita M."/>
            <person name="Sumikawa N."/>
            <person name="Tanurdzic M."/>
            <person name="Theissen G."/>
            <person name="Ulvskov P."/>
            <person name="Wakazuki S."/>
            <person name="Weng J.K."/>
            <person name="Willats W.W."/>
            <person name="Wipf D."/>
            <person name="Wolf P.G."/>
            <person name="Yang L."/>
            <person name="Zimmer A.D."/>
            <person name="Zhu Q."/>
            <person name="Mitros T."/>
            <person name="Hellsten U."/>
            <person name="Loque D."/>
            <person name="Otillar R."/>
            <person name="Salamov A."/>
            <person name="Schmutz J."/>
            <person name="Shapiro H."/>
            <person name="Lindquist E."/>
            <person name="Lucas S."/>
            <person name="Rokhsar D."/>
            <person name="Grigoriev I.V."/>
        </authorList>
    </citation>
    <scope>NUCLEOTIDE SEQUENCE [LARGE SCALE GENOMIC DNA]</scope>
</reference>
<feature type="domain" description="DNA helicase Pif1-like DEAD-box helicase" evidence="11">
    <location>
        <begin position="163"/>
        <end position="357"/>
    </location>
</feature>
<keyword evidence="3 9" id="KW-0378">Hydrolase</keyword>
<evidence type="ECO:0000256" key="4">
    <source>
        <dbReference type="ARBA" id="ARBA00022806"/>
    </source>
</evidence>
<dbReference type="Pfam" id="PF05970">
    <property type="entry name" value="PIF1"/>
    <property type="match status" value="1"/>
</dbReference>
<dbReference type="GO" id="GO:0016887">
    <property type="term" value="F:ATP hydrolysis activity"/>
    <property type="evidence" value="ECO:0007669"/>
    <property type="project" value="RHEA"/>
</dbReference>
<dbReference type="SUPFAM" id="SSF52540">
    <property type="entry name" value="P-loop containing nucleoside triphosphate hydrolases"/>
    <property type="match status" value="2"/>
</dbReference>
<feature type="compositionally biased region" description="Basic and acidic residues" evidence="10">
    <location>
        <begin position="107"/>
        <end position="124"/>
    </location>
</feature>
<evidence type="ECO:0000259" key="12">
    <source>
        <dbReference type="Pfam" id="PF21530"/>
    </source>
</evidence>
<dbReference type="Pfam" id="PF21530">
    <property type="entry name" value="Pif1_2B_dom"/>
    <property type="match status" value="1"/>
</dbReference>
<dbReference type="Gramene" id="EFJ11522">
    <property type="protein sequence ID" value="EFJ11522"/>
    <property type="gene ID" value="SELMODRAFT_451566"/>
</dbReference>
<dbReference type="InterPro" id="IPR010285">
    <property type="entry name" value="DNA_helicase_pif1-like_DEAD"/>
</dbReference>
<keyword evidence="5 9" id="KW-0067">ATP-binding</keyword>
<dbReference type="GO" id="GO:0043139">
    <property type="term" value="F:5'-3' DNA helicase activity"/>
    <property type="evidence" value="ECO:0000318"/>
    <property type="project" value="GO_Central"/>
</dbReference>
<dbReference type="AlphaFoldDB" id="D8SVL5"/>
<dbReference type="GO" id="GO:0006281">
    <property type="term" value="P:DNA repair"/>
    <property type="evidence" value="ECO:0007669"/>
    <property type="project" value="UniProtKB-KW"/>
</dbReference>
<keyword evidence="4 9" id="KW-0347">Helicase</keyword>
<comment type="cofactor">
    <cofactor evidence="9">
        <name>Mg(2+)</name>
        <dbReference type="ChEBI" id="CHEBI:18420"/>
    </cofactor>
</comment>
<protein>
    <recommendedName>
        <fullName evidence="9">ATP-dependent DNA helicase</fullName>
        <ecNumber evidence="9">5.6.2.3</ecNumber>
    </recommendedName>
</protein>
<dbReference type="Gene3D" id="3.40.50.300">
    <property type="entry name" value="P-loop containing nucleotide triphosphate hydrolases"/>
    <property type="match status" value="1"/>
</dbReference>
<dbReference type="GO" id="GO:0006310">
    <property type="term" value="P:DNA recombination"/>
    <property type="evidence" value="ECO:0007669"/>
    <property type="project" value="UniProtKB-KW"/>
</dbReference>
<gene>
    <name evidence="13" type="ORF">SELMODRAFT_451566</name>
</gene>
<dbReference type="eggNOG" id="KOG0987">
    <property type="taxonomic scope" value="Eukaryota"/>
</dbReference>
<evidence type="ECO:0000256" key="8">
    <source>
        <dbReference type="ARBA" id="ARBA00023235"/>
    </source>
</evidence>
<name>D8SVL5_SELML</name>
<dbReference type="InterPro" id="IPR027417">
    <property type="entry name" value="P-loop_NTPase"/>
</dbReference>
<evidence type="ECO:0000256" key="6">
    <source>
        <dbReference type="ARBA" id="ARBA00023125"/>
    </source>
</evidence>
<dbReference type="GO" id="GO:0000723">
    <property type="term" value="P:telomere maintenance"/>
    <property type="evidence" value="ECO:0007669"/>
    <property type="project" value="InterPro"/>
</dbReference>
<dbReference type="HOGENOM" id="CLU_001613_0_3_1"/>
<dbReference type="Proteomes" id="UP000001514">
    <property type="component" value="Unassembled WGS sequence"/>
</dbReference>
<keyword evidence="2 9" id="KW-0227">DNA damage</keyword>
<proteinExistence type="inferred from homology"/>
<evidence type="ECO:0000256" key="1">
    <source>
        <dbReference type="ARBA" id="ARBA00022741"/>
    </source>
</evidence>
<dbReference type="OrthoDB" id="272985at2759"/>
<keyword evidence="8" id="KW-0413">Isomerase</keyword>
<evidence type="ECO:0000256" key="3">
    <source>
        <dbReference type="ARBA" id="ARBA00022801"/>
    </source>
</evidence>
<evidence type="ECO:0000259" key="11">
    <source>
        <dbReference type="Pfam" id="PF05970"/>
    </source>
</evidence>
<evidence type="ECO:0000256" key="2">
    <source>
        <dbReference type="ARBA" id="ARBA00022763"/>
    </source>
</evidence>
<dbReference type="CDD" id="cd18809">
    <property type="entry name" value="SF1_C_RecD"/>
    <property type="match status" value="1"/>
</dbReference>
<keyword evidence="6" id="KW-0238">DNA-binding</keyword>
<dbReference type="GO" id="GO:0005524">
    <property type="term" value="F:ATP binding"/>
    <property type="evidence" value="ECO:0007669"/>
    <property type="project" value="UniProtKB-KW"/>
</dbReference>
<dbReference type="EMBL" id="GL377646">
    <property type="protein sequence ID" value="EFJ11522.1"/>
    <property type="molecule type" value="Genomic_DNA"/>
</dbReference>
<evidence type="ECO:0000256" key="10">
    <source>
        <dbReference type="SAM" id="MobiDB-lite"/>
    </source>
</evidence>